<gene>
    <name evidence="1" type="ORF">H261_14590</name>
</gene>
<dbReference type="SUPFAM" id="SSF55298">
    <property type="entry name" value="YjgF-like"/>
    <property type="match status" value="1"/>
</dbReference>
<dbReference type="RefSeq" id="WP_008618856.1">
    <property type="nucleotide sequence ID" value="NZ_AONQ01000040.1"/>
</dbReference>
<evidence type="ECO:0000313" key="2">
    <source>
        <dbReference type="Proteomes" id="UP000011744"/>
    </source>
</evidence>
<dbReference type="InterPro" id="IPR006175">
    <property type="entry name" value="YjgF/YER057c/UK114"/>
</dbReference>
<dbReference type="AlphaFoldDB" id="M2Y821"/>
<keyword evidence="2" id="KW-1185">Reference proteome</keyword>
<dbReference type="EMBL" id="AONQ01000040">
    <property type="protein sequence ID" value="EME69191.1"/>
    <property type="molecule type" value="Genomic_DNA"/>
</dbReference>
<dbReference type="CDD" id="cd06154">
    <property type="entry name" value="YjgF_YER057c_UK114_like_6"/>
    <property type="match status" value="1"/>
</dbReference>
<comment type="caution">
    <text evidence="1">The sequence shown here is derived from an EMBL/GenBank/DDBJ whole genome shotgun (WGS) entry which is preliminary data.</text>
</comment>
<proteinExistence type="predicted"/>
<dbReference type="OrthoDB" id="9783572at2"/>
<organism evidence="1 2">
    <name type="scientific">Paramagnetospirillum caucaseum</name>
    <dbReference type="NCBI Taxonomy" id="1244869"/>
    <lineage>
        <taxon>Bacteria</taxon>
        <taxon>Pseudomonadati</taxon>
        <taxon>Pseudomonadota</taxon>
        <taxon>Alphaproteobacteria</taxon>
        <taxon>Rhodospirillales</taxon>
        <taxon>Magnetospirillaceae</taxon>
        <taxon>Paramagnetospirillum</taxon>
    </lineage>
</organism>
<dbReference type="eggNOG" id="COG0251">
    <property type="taxonomic scope" value="Bacteria"/>
</dbReference>
<name>M2Y821_9PROT</name>
<dbReference type="PANTHER" id="PTHR43857">
    <property type="entry name" value="BLR7761 PROTEIN"/>
    <property type="match status" value="1"/>
</dbReference>
<dbReference type="Proteomes" id="UP000011744">
    <property type="component" value="Unassembled WGS sequence"/>
</dbReference>
<dbReference type="PATRIC" id="fig|1244869.3.peg.2937"/>
<protein>
    <submittedName>
        <fullName evidence="1">Putative translation initiation inhibitor</fullName>
    </submittedName>
</protein>
<dbReference type="InterPro" id="IPR035959">
    <property type="entry name" value="RutC-like_sf"/>
</dbReference>
<dbReference type="Gene3D" id="3.30.1330.40">
    <property type="entry name" value="RutC-like"/>
    <property type="match status" value="1"/>
</dbReference>
<dbReference type="STRING" id="1244869.H261_14590"/>
<dbReference type="Pfam" id="PF01042">
    <property type="entry name" value="Ribonuc_L-PSP"/>
    <property type="match status" value="1"/>
</dbReference>
<evidence type="ECO:0000313" key="1">
    <source>
        <dbReference type="EMBL" id="EME69191.1"/>
    </source>
</evidence>
<sequence length="124" mass="13241">MTRQLISSGSSFEDVAGYSRAVRQDPWVFVSGTSGFKDGQIVDDVVAQAEQCMATIAAALEQAGSSLKDVVRVKAYITEAAFFEQIAPVLGKAFKGIRPANTTIVCGLVDPRMKVEIEVTALKA</sequence>
<reference evidence="1 2" key="1">
    <citation type="journal article" date="2014" name="Genome Announc.">
        <title>Draft Genome Sequence of Magnetospirillum sp. Strain SO-1, a Freshwater Magnetotactic Bacterium Isolated from the Ol'khovka River, Russia.</title>
        <authorList>
            <person name="Grouzdev D.S."/>
            <person name="Dziuba M.V."/>
            <person name="Sukhacheva M.S."/>
            <person name="Mardanov A.V."/>
            <person name="Beletskiy A.V."/>
            <person name="Kuznetsov B.B."/>
            <person name="Skryabin K.G."/>
        </authorList>
    </citation>
    <scope>NUCLEOTIDE SEQUENCE [LARGE SCALE GENOMIC DNA]</scope>
    <source>
        <strain evidence="1 2">SO-1</strain>
    </source>
</reference>
<dbReference type="PANTHER" id="PTHR43857:SF1">
    <property type="entry name" value="YJGH FAMILY PROTEIN"/>
    <property type="match status" value="1"/>
</dbReference>
<accession>M2Y821</accession>